<organism evidence="1 2">
    <name type="scientific">Mycobacterium conspicuum</name>
    <dbReference type="NCBI Taxonomy" id="44010"/>
    <lineage>
        <taxon>Bacteria</taxon>
        <taxon>Bacillati</taxon>
        <taxon>Actinomycetota</taxon>
        <taxon>Actinomycetes</taxon>
        <taxon>Mycobacteriales</taxon>
        <taxon>Mycobacteriaceae</taxon>
        <taxon>Mycobacterium</taxon>
    </lineage>
</organism>
<keyword evidence="2" id="KW-1185">Reference proteome</keyword>
<dbReference type="OrthoDB" id="4734201at2"/>
<sequence length="155" mass="16326">MIFRRIELLRAAWGAALLVAPGLVLGRVHGVRVDRKALVVARILGARQLLQAGLSGINPSPEMLAGGVWVDAVHSLTALGLAVVDRSRARAGVTDCVVAAVWALLGWHHLSAGRAAQVAIRGRDRLARAVVGALPGGGILMRQADSTRAERERSV</sequence>
<dbReference type="Proteomes" id="UP000467385">
    <property type="component" value="Chromosome"/>
</dbReference>
<dbReference type="AlphaFoldDB" id="A0A1X1TAK7"/>
<protein>
    <submittedName>
        <fullName evidence="1">Uncharacterized protein</fullName>
    </submittedName>
</protein>
<proteinExistence type="predicted"/>
<reference evidence="1 2" key="1">
    <citation type="journal article" date="2019" name="Emerg. Microbes Infect.">
        <title>Comprehensive subspecies identification of 175 nontuberculous mycobacteria species based on 7547 genomic profiles.</title>
        <authorList>
            <person name="Matsumoto Y."/>
            <person name="Kinjo T."/>
            <person name="Motooka D."/>
            <person name="Nabeya D."/>
            <person name="Jung N."/>
            <person name="Uechi K."/>
            <person name="Horii T."/>
            <person name="Iida T."/>
            <person name="Fujita J."/>
            <person name="Nakamura S."/>
        </authorList>
    </citation>
    <scope>NUCLEOTIDE SEQUENCE [LARGE SCALE GENOMIC DNA]</scope>
    <source>
        <strain evidence="1 2">JCM 14738</strain>
    </source>
</reference>
<gene>
    <name evidence="1" type="ORF">MCNS_07490</name>
</gene>
<evidence type="ECO:0000313" key="2">
    <source>
        <dbReference type="Proteomes" id="UP000467385"/>
    </source>
</evidence>
<dbReference type="EMBL" id="AP022613">
    <property type="protein sequence ID" value="BBZ37686.1"/>
    <property type="molecule type" value="Genomic_DNA"/>
</dbReference>
<evidence type="ECO:0000313" key="1">
    <source>
        <dbReference type="EMBL" id="BBZ37686.1"/>
    </source>
</evidence>
<name>A0A1X1TAK7_9MYCO</name>
<accession>A0A1X1TAK7</accession>
<dbReference type="STRING" id="44010.AWC00_15450"/>
<dbReference type="RefSeq" id="WP_085233572.1">
    <property type="nucleotide sequence ID" value="NZ_AP022613.1"/>
</dbReference>